<evidence type="ECO:0000256" key="8">
    <source>
        <dbReference type="ARBA" id="ARBA00023114"/>
    </source>
</evidence>
<name>A0ABY6VSS2_9BURK</name>
<evidence type="ECO:0000256" key="4">
    <source>
        <dbReference type="ARBA" id="ARBA00022452"/>
    </source>
</evidence>
<dbReference type="InterPro" id="IPR050298">
    <property type="entry name" value="Gram-neg_bact_OMP"/>
</dbReference>
<feature type="chain" id="PRO_5046880307" evidence="11">
    <location>
        <begin position="24"/>
        <end position="367"/>
    </location>
</feature>
<evidence type="ECO:0000256" key="6">
    <source>
        <dbReference type="ARBA" id="ARBA00022729"/>
    </source>
</evidence>
<dbReference type="Gene3D" id="2.40.160.10">
    <property type="entry name" value="Porin"/>
    <property type="match status" value="1"/>
</dbReference>
<evidence type="ECO:0000256" key="7">
    <source>
        <dbReference type="ARBA" id="ARBA00023065"/>
    </source>
</evidence>
<dbReference type="CDD" id="cd00342">
    <property type="entry name" value="gram_neg_porins"/>
    <property type="match status" value="1"/>
</dbReference>
<dbReference type="InterPro" id="IPR002299">
    <property type="entry name" value="Porin_Neis"/>
</dbReference>
<dbReference type="SUPFAM" id="SSF56935">
    <property type="entry name" value="Porins"/>
    <property type="match status" value="1"/>
</dbReference>
<feature type="domain" description="Porin" evidence="12">
    <location>
        <begin position="13"/>
        <end position="335"/>
    </location>
</feature>
<keyword evidence="6 11" id="KW-0732">Signal</keyword>
<dbReference type="PRINTS" id="PR00182">
    <property type="entry name" value="ECOLNEIPORIN"/>
</dbReference>
<dbReference type="Proteomes" id="UP000366065">
    <property type="component" value="Unassembled WGS sequence"/>
</dbReference>
<proteinExistence type="predicted"/>
<reference evidence="13 14" key="1">
    <citation type="submission" date="2019-08" db="EMBL/GenBank/DDBJ databases">
        <authorList>
            <person name="Peeters C."/>
        </authorList>
    </citation>
    <scope>NUCLEOTIDE SEQUENCE [LARGE SCALE GENOMIC DNA]</scope>
    <source>
        <strain evidence="13 14">LMG 20602</strain>
    </source>
</reference>
<evidence type="ECO:0000259" key="12">
    <source>
        <dbReference type="Pfam" id="PF13609"/>
    </source>
</evidence>
<keyword evidence="8" id="KW-0626">Porin</keyword>
<gene>
    <name evidence="13" type="ORF">PCA20602_01290</name>
</gene>
<evidence type="ECO:0000256" key="11">
    <source>
        <dbReference type="SAM" id="SignalP"/>
    </source>
</evidence>
<evidence type="ECO:0000313" key="14">
    <source>
        <dbReference type="Proteomes" id="UP000366065"/>
    </source>
</evidence>
<dbReference type="InterPro" id="IPR001702">
    <property type="entry name" value="Porin_Gram-ve"/>
</dbReference>
<evidence type="ECO:0000256" key="9">
    <source>
        <dbReference type="ARBA" id="ARBA00023136"/>
    </source>
</evidence>
<keyword evidence="5" id="KW-0812">Transmembrane</keyword>
<protein>
    <submittedName>
        <fullName evidence="13">Membrane protein</fullName>
    </submittedName>
</protein>
<evidence type="ECO:0000256" key="1">
    <source>
        <dbReference type="ARBA" id="ARBA00004571"/>
    </source>
</evidence>
<feature type="signal peptide" evidence="11">
    <location>
        <begin position="1"/>
        <end position="23"/>
    </location>
</feature>
<dbReference type="PRINTS" id="PR00184">
    <property type="entry name" value="NEISSPPORIN"/>
</dbReference>
<dbReference type="RefSeq" id="WP_150720464.1">
    <property type="nucleotide sequence ID" value="NZ_CABPRV010000002.1"/>
</dbReference>
<dbReference type="InterPro" id="IPR033900">
    <property type="entry name" value="Gram_neg_porin_domain"/>
</dbReference>
<dbReference type="Pfam" id="PF13609">
    <property type="entry name" value="Porin_4"/>
    <property type="match status" value="1"/>
</dbReference>
<keyword evidence="10" id="KW-0998">Cell outer membrane</keyword>
<comment type="subunit">
    <text evidence="2">Homotrimer.</text>
</comment>
<keyword evidence="9" id="KW-0472">Membrane</keyword>
<keyword evidence="14" id="KW-1185">Reference proteome</keyword>
<dbReference type="PANTHER" id="PTHR34501:SF9">
    <property type="entry name" value="MAJOR OUTER MEMBRANE PROTEIN P.IA"/>
    <property type="match status" value="1"/>
</dbReference>
<comment type="subcellular location">
    <subcellularLocation>
        <location evidence="1">Cell outer membrane</location>
        <topology evidence="1">Multi-pass membrane protein</topology>
    </subcellularLocation>
</comment>
<dbReference type="PANTHER" id="PTHR34501">
    <property type="entry name" value="PROTEIN YDDL-RELATED"/>
    <property type="match status" value="1"/>
</dbReference>
<evidence type="ECO:0000256" key="10">
    <source>
        <dbReference type="ARBA" id="ARBA00023237"/>
    </source>
</evidence>
<accession>A0ABY6VSS2</accession>
<keyword evidence="4" id="KW-1134">Transmembrane beta strand</keyword>
<evidence type="ECO:0000313" key="13">
    <source>
        <dbReference type="EMBL" id="VVD84261.1"/>
    </source>
</evidence>
<evidence type="ECO:0000256" key="5">
    <source>
        <dbReference type="ARBA" id="ARBA00022692"/>
    </source>
</evidence>
<keyword evidence="3" id="KW-0813">Transport</keyword>
<dbReference type="EMBL" id="CABPRV010000002">
    <property type="protein sequence ID" value="VVD84261.1"/>
    <property type="molecule type" value="Genomic_DNA"/>
</dbReference>
<evidence type="ECO:0000256" key="3">
    <source>
        <dbReference type="ARBA" id="ARBA00022448"/>
    </source>
</evidence>
<comment type="caution">
    <text evidence="13">The sequence shown here is derived from an EMBL/GenBank/DDBJ whole genome shotgun (WGS) entry which is preliminary data.</text>
</comment>
<evidence type="ECO:0000256" key="2">
    <source>
        <dbReference type="ARBA" id="ARBA00011233"/>
    </source>
</evidence>
<keyword evidence="7" id="KW-0406">Ion transport</keyword>
<organism evidence="13 14">
    <name type="scientific">Pandoraea capi</name>
    <dbReference type="NCBI Taxonomy" id="2508286"/>
    <lineage>
        <taxon>Bacteria</taxon>
        <taxon>Pseudomonadati</taxon>
        <taxon>Pseudomonadota</taxon>
        <taxon>Betaproteobacteria</taxon>
        <taxon>Burkholderiales</taxon>
        <taxon>Burkholderiaceae</taxon>
        <taxon>Pandoraea</taxon>
    </lineage>
</organism>
<sequence length="367" mass="38799">MKSDWALALLGATLATTSLTSHAQSSVTLYGIIDEGITYTNNQNGGAAWQVQSGEASASRFGFRGTEDLGGGYRSVFVLENGFDPSSGTLANNGRLFGRQAFVGVSSPYGTVTLGRQYDEIVDMLARVDASLQWGIYFAHAGDVDNTSGSVRINNSVKYTSPTVHGVTFAGLYGFGGQPGSVSTQSTSSVGASYSEGPIYLAAAYLYMKNPLQAGFDNLAPKNVIYSAYVPSATSWRVIGAGGSYKLGDVTLGAEYTTTRFANGFNNADVSFDNYEVNVGWVPRPDLSLGAAFVYTHGKLDATGAIPNYRAIDLNADYLLSKRTDVYLSCAYLKAGGAAPVAAITYIPAPSSTPTQLAVRVGVRHRF</sequence>
<dbReference type="InterPro" id="IPR023614">
    <property type="entry name" value="Porin_dom_sf"/>
</dbReference>